<dbReference type="Proteomes" id="UP001198893">
    <property type="component" value="Unassembled WGS sequence"/>
</dbReference>
<keyword evidence="2 3" id="KW-0515">Mutator protein</keyword>
<feature type="active site" evidence="3">
    <location>
        <position position="112"/>
    </location>
</feature>
<dbReference type="HAMAP" id="MF_01113">
    <property type="entry name" value="DNApol_IV"/>
    <property type="match status" value="1"/>
</dbReference>
<dbReference type="Gene3D" id="3.30.70.270">
    <property type="match status" value="1"/>
</dbReference>
<keyword evidence="3" id="KW-0239">DNA-directed DNA polymerase</keyword>
<accession>A0AAW4WLB4</accession>
<keyword evidence="3" id="KW-0227">DNA damage</keyword>
<dbReference type="Gene3D" id="3.40.1170.60">
    <property type="match status" value="1"/>
</dbReference>
<evidence type="ECO:0000256" key="1">
    <source>
        <dbReference type="ARBA" id="ARBA00010945"/>
    </source>
</evidence>
<dbReference type="GO" id="GO:0042276">
    <property type="term" value="P:error-prone translesion synthesis"/>
    <property type="evidence" value="ECO:0007669"/>
    <property type="project" value="TreeGrafter"/>
</dbReference>
<comment type="subunit">
    <text evidence="3">Monomer.</text>
</comment>
<dbReference type="InterPro" id="IPR050116">
    <property type="entry name" value="DNA_polymerase-Y"/>
</dbReference>
<comment type="catalytic activity">
    <reaction evidence="3">
        <text>DNA(n) + a 2'-deoxyribonucleoside 5'-triphosphate = DNA(n+1) + diphosphate</text>
        <dbReference type="Rhea" id="RHEA:22508"/>
        <dbReference type="Rhea" id="RHEA-COMP:17339"/>
        <dbReference type="Rhea" id="RHEA-COMP:17340"/>
        <dbReference type="ChEBI" id="CHEBI:33019"/>
        <dbReference type="ChEBI" id="CHEBI:61560"/>
        <dbReference type="ChEBI" id="CHEBI:173112"/>
        <dbReference type="EC" id="2.7.7.7"/>
    </reaction>
</comment>
<dbReference type="SUPFAM" id="SSF56672">
    <property type="entry name" value="DNA/RNA polymerases"/>
    <property type="match status" value="1"/>
</dbReference>
<dbReference type="InterPro" id="IPR043128">
    <property type="entry name" value="Rev_trsase/Diguanyl_cyclase"/>
</dbReference>
<dbReference type="GO" id="GO:0000287">
    <property type="term" value="F:magnesium ion binding"/>
    <property type="evidence" value="ECO:0007669"/>
    <property type="project" value="UniProtKB-UniRule"/>
</dbReference>
<evidence type="ECO:0000313" key="7">
    <source>
        <dbReference type="Proteomes" id="UP001198893"/>
    </source>
</evidence>
<dbReference type="GO" id="GO:0009432">
    <property type="term" value="P:SOS response"/>
    <property type="evidence" value="ECO:0007669"/>
    <property type="project" value="TreeGrafter"/>
</dbReference>
<keyword evidence="3" id="KW-0235">DNA replication</keyword>
<dbReference type="Pfam" id="PF11798">
    <property type="entry name" value="IMS_HHH"/>
    <property type="match status" value="1"/>
</dbReference>
<comment type="subcellular location">
    <subcellularLocation>
        <location evidence="3">Cytoplasm</location>
    </subcellularLocation>
</comment>
<dbReference type="EC" id="2.7.7.7" evidence="3"/>
<feature type="domain" description="UmuC" evidence="5">
    <location>
        <begin position="5"/>
        <end position="193"/>
    </location>
</feature>
<dbReference type="Gene3D" id="1.10.150.20">
    <property type="entry name" value="5' to 3' exonuclease, C-terminal subdomain"/>
    <property type="match status" value="1"/>
</dbReference>
<protein>
    <recommendedName>
        <fullName evidence="3">DNA polymerase IV</fullName>
        <shortName evidence="3">Pol IV</shortName>
        <ecNumber evidence="3">2.7.7.7</ecNumber>
    </recommendedName>
</protein>
<dbReference type="Pfam" id="PF00817">
    <property type="entry name" value="IMS"/>
    <property type="match status" value="1"/>
</dbReference>
<organism evidence="6 7">
    <name type="scientific">Roseburia amylophila</name>
    <dbReference type="NCBI Taxonomy" id="2981794"/>
    <lineage>
        <taxon>Bacteria</taxon>
        <taxon>Bacillati</taxon>
        <taxon>Bacillota</taxon>
        <taxon>Clostridia</taxon>
        <taxon>Lachnospirales</taxon>
        <taxon>Lachnospiraceae</taxon>
        <taxon>Roseburia</taxon>
    </lineage>
</organism>
<comment type="caution">
    <text evidence="6">The sequence shown here is derived from an EMBL/GenBank/DDBJ whole genome shotgun (WGS) entry which is preliminary data.</text>
</comment>
<keyword evidence="3" id="KW-0238">DNA-binding</keyword>
<sequence length="439" mass="48431">MHRIIFHIDVNSAFLSWSAVDRLEHGETLDIRTIPAIIGGDSATRHGVVLAKSVPAKAYKIVTGEPVANALRKCPTLMLVPPDHAMYRRKSHALMELLHTYTDDIEQLSIDECFLDFTPIAHRYESPLAAAKIISANIKSRFGFTVNIGIAPNKLLAKMASDFTKPDRIHTLFPDEIAKKMWPLPVDDLYMVGHSSAARLKALGIRTIGELAATDPDYLRQEFKSHGTLMWEYANGIGDDHVHSTKREAKGIGNSTTLKEDARTLADAKKVLLSLSESVSIRLRKEKMLAQSITVEIRYHDFTNTSHQCSLLSATNTTDALYKTAVSLFQQLWNSEPVRLLGIRTSRLLPEDAPVQLSIFDYAADSSASAMISTESTASGSPLPDGNKKSCTQMPSANKQKQLDAAIDSIRKRFGSKALVRGSFLPSPESDPKKNHPSD</sequence>
<evidence type="ECO:0000256" key="3">
    <source>
        <dbReference type="HAMAP-Rule" id="MF_01113"/>
    </source>
</evidence>
<keyword evidence="3" id="KW-0963">Cytoplasm</keyword>
<evidence type="ECO:0000313" key="6">
    <source>
        <dbReference type="EMBL" id="MCC2242910.1"/>
    </source>
</evidence>
<dbReference type="EMBL" id="JAJEQW010000013">
    <property type="protein sequence ID" value="MCC2242910.1"/>
    <property type="molecule type" value="Genomic_DNA"/>
</dbReference>
<dbReference type="InterPro" id="IPR036775">
    <property type="entry name" value="DNA_pol_Y-fam_lit_finger_sf"/>
</dbReference>
<dbReference type="PROSITE" id="PS50173">
    <property type="entry name" value="UMUC"/>
    <property type="match status" value="1"/>
</dbReference>
<comment type="similarity">
    <text evidence="1 3">Belongs to the DNA polymerase type-Y family.</text>
</comment>
<dbReference type="InterPro" id="IPR022880">
    <property type="entry name" value="DNApol_IV"/>
</dbReference>
<dbReference type="Gene3D" id="3.30.1490.100">
    <property type="entry name" value="DNA polymerase, Y-family, little finger domain"/>
    <property type="match status" value="1"/>
</dbReference>
<dbReference type="GO" id="GO:0005829">
    <property type="term" value="C:cytosol"/>
    <property type="evidence" value="ECO:0007669"/>
    <property type="project" value="TreeGrafter"/>
</dbReference>
<feature type="region of interest" description="Disordered" evidence="4">
    <location>
        <begin position="373"/>
        <end position="403"/>
    </location>
</feature>
<comment type="cofactor">
    <cofactor evidence="3">
        <name>Mg(2+)</name>
        <dbReference type="ChEBI" id="CHEBI:18420"/>
    </cofactor>
    <text evidence="3">Binds 2 magnesium ions per subunit.</text>
</comment>
<feature type="site" description="Substrate discrimination" evidence="3">
    <location>
        <position position="14"/>
    </location>
</feature>
<dbReference type="PANTHER" id="PTHR11076">
    <property type="entry name" value="DNA REPAIR POLYMERASE UMUC / TRANSFERASE FAMILY MEMBER"/>
    <property type="match status" value="1"/>
</dbReference>
<comment type="function">
    <text evidence="3">Poorly processive, error-prone DNA polymerase involved in untargeted mutagenesis. Copies undamaged DNA at stalled replication forks, which arise in vivo from mismatched or misaligned primer ends. These misaligned primers can be extended by PolIV. Exhibits no 3'-5' exonuclease (proofreading) activity. May be involved in translesional synthesis, in conjunction with the beta clamp from PolIII.</text>
</comment>
<dbReference type="Pfam" id="PF11799">
    <property type="entry name" value="IMS_C"/>
    <property type="match status" value="1"/>
</dbReference>
<dbReference type="InterPro" id="IPR024728">
    <property type="entry name" value="PolY_HhH_motif"/>
</dbReference>
<dbReference type="CDD" id="cd03586">
    <property type="entry name" value="PolY_Pol_IV_kappa"/>
    <property type="match status" value="1"/>
</dbReference>
<gene>
    <name evidence="3" type="primary">dinB</name>
    <name evidence="6" type="ORF">LKD47_11445</name>
</gene>
<feature type="binding site" evidence="3">
    <location>
        <position position="9"/>
    </location>
    <ligand>
        <name>Mg(2+)</name>
        <dbReference type="ChEBI" id="CHEBI:18420"/>
    </ligand>
</feature>
<dbReference type="PANTHER" id="PTHR11076:SF33">
    <property type="entry name" value="DNA POLYMERASE KAPPA"/>
    <property type="match status" value="1"/>
</dbReference>
<keyword evidence="3" id="KW-0479">Metal-binding</keyword>
<evidence type="ECO:0000259" key="5">
    <source>
        <dbReference type="PROSITE" id="PS50173"/>
    </source>
</evidence>
<dbReference type="RefSeq" id="WP_227710534.1">
    <property type="nucleotide sequence ID" value="NZ_JAJEQW010000013.1"/>
</dbReference>
<dbReference type="AlphaFoldDB" id="A0AAW4WLB4"/>
<dbReference type="GO" id="GO:0006261">
    <property type="term" value="P:DNA-templated DNA replication"/>
    <property type="evidence" value="ECO:0007669"/>
    <property type="project" value="UniProtKB-UniRule"/>
</dbReference>
<feature type="region of interest" description="Disordered" evidence="4">
    <location>
        <begin position="420"/>
        <end position="439"/>
    </location>
</feature>
<dbReference type="GO" id="GO:0006281">
    <property type="term" value="P:DNA repair"/>
    <property type="evidence" value="ECO:0007669"/>
    <property type="project" value="UniProtKB-UniRule"/>
</dbReference>
<keyword evidence="3" id="KW-0234">DNA repair</keyword>
<name>A0AAW4WLB4_9FIRM</name>
<keyword evidence="3" id="KW-0460">Magnesium</keyword>
<proteinExistence type="inferred from homology"/>
<keyword evidence="3" id="KW-0808">Transferase</keyword>
<feature type="compositionally biased region" description="Polar residues" evidence="4">
    <location>
        <begin position="389"/>
        <end position="400"/>
    </location>
</feature>
<dbReference type="SUPFAM" id="SSF100879">
    <property type="entry name" value="Lesion bypass DNA polymerase (Y-family), little finger domain"/>
    <property type="match status" value="1"/>
</dbReference>
<dbReference type="InterPro" id="IPR001126">
    <property type="entry name" value="UmuC"/>
</dbReference>
<evidence type="ECO:0000256" key="4">
    <source>
        <dbReference type="SAM" id="MobiDB-lite"/>
    </source>
</evidence>
<dbReference type="InterPro" id="IPR017961">
    <property type="entry name" value="DNA_pol_Y-fam_little_finger"/>
</dbReference>
<feature type="compositionally biased region" description="Basic and acidic residues" evidence="4">
    <location>
        <begin position="430"/>
        <end position="439"/>
    </location>
</feature>
<dbReference type="GO" id="GO:0003887">
    <property type="term" value="F:DNA-directed DNA polymerase activity"/>
    <property type="evidence" value="ECO:0007669"/>
    <property type="project" value="UniProtKB-UniRule"/>
</dbReference>
<evidence type="ECO:0000256" key="2">
    <source>
        <dbReference type="ARBA" id="ARBA00022457"/>
    </source>
</evidence>
<feature type="binding site" evidence="3">
    <location>
        <position position="111"/>
    </location>
    <ligand>
        <name>Mg(2+)</name>
        <dbReference type="ChEBI" id="CHEBI:18420"/>
    </ligand>
</feature>
<reference evidence="6" key="1">
    <citation type="submission" date="2021-10" db="EMBL/GenBank/DDBJ databases">
        <title>Anaerobic single-cell dispensing facilitates the cultivation of human gut bacteria.</title>
        <authorList>
            <person name="Afrizal A."/>
        </authorList>
    </citation>
    <scope>NUCLEOTIDE SEQUENCE</scope>
    <source>
        <strain evidence="6">CLA-AA-H204</strain>
    </source>
</reference>
<dbReference type="InterPro" id="IPR043502">
    <property type="entry name" value="DNA/RNA_pol_sf"/>
</dbReference>
<dbReference type="GO" id="GO:0003684">
    <property type="term" value="F:damaged DNA binding"/>
    <property type="evidence" value="ECO:0007669"/>
    <property type="project" value="InterPro"/>
</dbReference>
<keyword evidence="3" id="KW-0548">Nucleotidyltransferase</keyword>